<dbReference type="Pfam" id="PF19265">
    <property type="entry name" value="DUF5908"/>
    <property type="match status" value="1"/>
</dbReference>
<reference evidence="1 2" key="2">
    <citation type="submission" date="2019-05" db="EMBL/GenBank/DDBJ databases">
        <authorList>
            <person name="Lianzixin W."/>
        </authorList>
    </citation>
    <scope>NUCLEOTIDE SEQUENCE [LARGE SCALE GENOMIC DNA]</scope>
    <source>
        <strain evidence="1 2">EC11</strain>
    </source>
</reference>
<sequence>MAVEIKEIVIRAIVSSTVQNGADNNEGYYSKGNNDALVQECVDQVLKILKKKNRR</sequence>
<dbReference type="RefSeq" id="WP_165928816.1">
    <property type="nucleotide sequence ID" value="NZ_VEVQ02000001.1"/>
</dbReference>
<comment type="caution">
    <text evidence="1">The sequence shown here is derived from an EMBL/GenBank/DDBJ whole genome shotgun (WGS) entry which is preliminary data.</text>
</comment>
<proteinExistence type="predicted"/>
<organism evidence="1 2">
    <name type="scientific">Flavobacterium jejuense</name>
    <dbReference type="NCBI Taxonomy" id="1544455"/>
    <lineage>
        <taxon>Bacteria</taxon>
        <taxon>Pseudomonadati</taxon>
        <taxon>Bacteroidota</taxon>
        <taxon>Flavobacteriia</taxon>
        <taxon>Flavobacteriales</taxon>
        <taxon>Flavobacteriaceae</taxon>
        <taxon>Flavobacterium</taxon>
    </lineage>
</organism>
<protein>
    <submittedName>
        <fullName evidence="1">Uncharacterized protein</fullName>
    </submittedName>
</protein>
<dbReference type="InterPro" id="IPR045459">
    <property type="entry name" value="DUF5908"/>
</dbReference>
<evidence type="ECO:0000313" key="2">
    <source>
        <dbReference type="Proteomes" id="UP000817854"/>
    </source>
</evidence>
<evidence type="ECO:0000313" key="1">
    <source>
        <dbReference type="EMBL" id="NHN24070.1"/>
    </source>
</evidence>
<keyword evidence="2" id="KW-1185">Reference proteome</keyword>
<reference evidence="2" key="1">
    <citation type="submission" date="2019-05" db="EMBL/GenBank/DDBJ databases">
        <title>Flavobacterium profundi sp. nov., isolated from a deep-sea seamount.</title>
        <authorList>
            <person name="Zhang D.-C."/>
        </authorList>
    </citation>
    <scope>NUCLEOTIDE SEQUENCE [LARGE SCALE GENOMIC DNA]</scope>
    <source>
        <strain evidence="2">EC11</strain>
    </source>
</reference>
<reference evidence="1 2" key="3">
    <citation type="submission" date="2020-02" db="EMBL/GenBank/DDBJ databases">
        <title>Flavobacterium profundi sp. nov., isolated from a deep-sea seamount.</title>
        <authorList>
            <person name="Zhang D.-C."/>
        </authorList>
    </citation>
    <scope>NUCLEOTIDE SEQUENCE [LARGE SCALE GENOMIC DNA]</scope>
    <source>
        <strain evidence="1 2">EC11</strain>
    </source>
</reference>
<name>A0ABX0IM28_9FLAO</name>
<gene>
    <name evidence="1" type="ORF">FIA58_000135</name>
</gene>
<dbReference type="Proteomes" id="UP000817854">
    <property type="component" value="Unassembled WGS sequence"/>
</dbReference>
<dbReference type="EMBL" id="VEVQ02000001">
    <property type="protein sequence ID" value="NHN24070.1"/>
    <property type="molecule type" value="Genomic_DNA"/>
</dbReference>
<accession>A0ABX0IM28</accession>